<evidence type="ECO:0000256" key="7">
    <source>
        <dbReference type="RuleBase" id="RU361218"/>
    </source>
</evidence>
<evidence type="ECO:0000313" key="9">
    <source>
        <dbReference type="Proteomes" id="UP000198287"/>
    </source>
</evidence>
<reference evidence="8 9" key="1">
    <citation type="submission" date="2015-12" db="EMBL/GenBank/DDBJ databases">
        <title>The genome of Folsomia candida.</title>
        <authorList>
            <person name="Faddeeva A."/>
            <person name="Derks M.F."/>
            <person name="Anvar Y."/>
            <person name="Smit S."/>
            <person name="Van Straalen N."/>
            <person name="Roelofs D."/>
        </authorList>
    </citation>
    <scope>NUCLEOTIDE SEQUENCE [LARGE SCALE GENOMIC DNA]</scope>
    <source>
        <strain evidence="8 9">VU population</strain>
        <tissue evidence="8">Whole body</tissue>
    </source>
</reference>
<dbReference type="EMBL" id="LNIX01000006">
    <property type="protein sequence ID" value="OXA52476.1"/>
    <property type="molecule type" value="Genomic_DNA"/>
</dbReference>
<keyword evidence="6" id="KW-1015">Disulfide bond</keyword>
<protein>
    <recommendedName>
        <fullName evidence="7">Tetraspanin</fullName>
    </recommendedName>
</protein>
<dbReference type="Proteomes" id="UP000198287">
    <property type="component" value="Unassembled WGS sequence"/>
</dbReference>
<comment type="similarity">
    <text evidence="2 7">Belongs to the tetraspanin (TM4SF) family.</text>
</comment>
<feature type="disulfide bond" evidence="6">
    <location>
        <begin position="151"/>
        <end position="172"/>
    </location>
</feature>
<dbReference type="InterPro" id="IPR000301">
    <property type="entry name" value="Tetraspanin_animals"/>
</dbReference>
<dbReference type="AlphaFoldDB" id="A0A226E7A1"/>
<dbReference type="PRINTS" id="PR00259">
    <property type="entry name" value="TMFOUR"/>
</dbReference>
<organism evidence="8 9">
    <name type="scientific">Folsomia candida</name>
    <name type="common">Springtail</name>
    <dbReference type="NCBI Taxonomy" id="158441"/>
    <lineage>
        <taxon>Eukaryota</taxon>
        <taxon>Metazoa</taxon>
        <taxon>Ecdysozoa</taxon>
        <taxon>Arthropoda</taxon>
        <taxon>Hexapoda</taxon>
        <taxon>Collembola</taxon>
        <taxon>Entomobryomorpha</taxon>
        <taxon>Isotomoidea</taxon>
        <taxon>Isotomidae</taxon>
        <taxon>Proisotominae</taxon>
        <taxon>Folsomia</taxon>
    </lineage>
</organism>
<evidence type="ECO:0000256" key="2">
    <source>
        <dbReference type="ARBA" id="ARBA00006840"/>
    </source>
</evidence>
<dbReference type="PANTHER" id="PTHR19282">
    <property type="entry name" value="TETRASPANIN"/>
    <property type="match status" value="1"/>
</dbReference>
<dbReference type="InterPro" id="IPR018499">
    <property type="entry name" value="Tetraspanin/Peripherin"/>
</dbReference>
<feature type="transmembrane region" description="Helical" evidence="7">
    <location>
        <begin position="61"/>
        <end position="81"/>
    </location>
</feature>
<dbReference type="GO" id="GO:0005886">
    <property type="term" value="C:plasma membrane"/>
    <property type="evidence" value="ECO:0007669"/>
    <property type="project" value="TreeGrafter"/>
</dbReference>
<keyword evidence="3 7" id="KW-0812">Transmembrane</keyword>
<feature type="transmembrane region" description="Helical" evidence="7">
    <location>
        <begin position="16"/>
        <end position="40"/>
    </location>
</feature>
<dbReference type="OrthoDB" id="438211at2759"/>
<comment type="caution">
    <text evidence="8">The sequence shown here is derived from an EMBL/GenBank/DDBJ whole genome shotgun (WGS) entry which is preliminary data.</text>
</comment>
<sequence length="233" mass="26081">MGYGDKMHRCGKFMKYGLYISNFLILVGGIIATIFGVMALRDQSIFEKLMHDTLYKSASNVLLGTGICIILFVAFGCFGAVKEVKCFLLLHIIVLLIFFVVLFFGGVIGYVFHGKDSELIKTDMRNSMKHYNHSDSIQETWNTIQSHYQCCGIQQFSDWEQSLHTNELPASCCRNKGEIPKCQLHINPEDVWTVGCLTRYKAGGITVGSVSIAVAVLMMNGLVFTYGVFRSIT</sequence>
<proteinExistence type="inferred from homology"/>
<dbReference type="InterPro" id="IPR008952">
    <property type="entry name" value="Tetraspanin_EC2_sf"/>
</dbReference>
<dbReference type="Gene3D" id="1.10.1450.10">
    <property type="entry name" value="Tetraspanin"/>
    <property type="match status" value="1"/>
</dbReference>
<dbReference type="SUPFAM" id="SSF48652">
    <property type="entry name" value="Tetraspanin"/>
    <property type="match status" value="1"/>
</dbReference>
<evidence type="ECO:0000256" key="6">
    <source>
        <dbReference type="PIRSR" id="PIRSR002419-1"/>
    </source>
</evidence>
<evidence type="ECO:0000256" key="1">
    <source>
        <dbReference type="ARBA" id="ARBA00004141"/>
    </source>
</evidence>
<keyword evidence="5 7" id="KW-0472">Membrane</keyword>
<gene>
    <name evidence="8" type="ORF">Fcan01_12775</name>
</gene>
<dbReference type="PIRSF" id="PIRSF002419">
    <property type="entry name" value="Tetraspanin"/>
    <property type="match status" value="1"/>
</dbReference>
<feature type="transmembrane region" description="Helical" evidence="7">
    <location>
        <begin position="87"/>
        <end position="112"/>
    </location>
</feature>
<dbReference type="PANTHER" id="PTHR19282:SF527">
    <property type="entry name" value="TETRASPANIN"/>
    <property type="match status" value="1"/>
</dbReference>
<feature type="transmembrane region" description="Helical" evidence="7">
    <location>
        <begin position="207"/>
        <end position="229"/>
    </location>
</feature>
<accession>A0A226E7A1</accession>
<comment type="subcellular location">
    <subcellularLocation>
        <location evidence="1 7">Membrane</location>
        <topology evidence="1 7">Multi-pass membrane protein</topology>
    </subcellularLocation>
</comment>
<name>A0A226E7A1_FOLCA</name>
<evidence type="ECO:0000256" key="3">
    <source>
        <dbReference type="ARBA" id="ARBA00022692"/>
    </source>
</evidence>
<keyword evidence="9" id="KW-1185">Reference proteome</keyword>
<evidence type="ECO:0000256" key="4">
    <source>
        <dbReference type="ARBA" id="ARBA00022989"/>
    </source>
</evidence>
<evidence type="ECO:0000256" key="5">
    <source>
        <dbReference type="ARBA" id="ARBA00023136"/>
    </source>
</evidence>
<dbReference type="OMA" id="CSLFRMI"/>
<evidence type="ECO:0000313" key="8">
    <source>
        <dbReference type="EMBL" id="OXA52476.1"/>
    </source>
</evidence>
<dbReference type="Pfam" id="PF00335">
    <property type="entry name" value="Tetraspanin"/>
    <property type="match status" value="1"/>
</dbReference>
<keyword evidence="4 7" id="KW-1133">Transmembrane helix</keyword>